<dbReference type="Gene3D" id="3.40.462.20">
    <property type="match status" value="1"/>
</dbReference>
<dbReference type="InterPro" id="IPR016166">
    <property type="entry name" value="FAD-bd_PCMH"/>
</dbReference>
<dbReference type="Gene3D" id="3.30.465.10">
    <property type="match status" value="1"/>
</dbReference>
<feature type="domain" description="FAD-binding PCMH-type" evidence="6">
    <location>
        <begin position="46"/>
        <end position="214"/>
    </location>
</feature>
<keyword evidence="4" id="KW-0274">FAD</keyword>
<organism evidence="7 8">
    <name type="scientific">Micromonospora peucetia</name>
    <dbReference type="NCBI Taxonomy" id="47871"/>
    <lineage>
        <taxon>Bacteria</taxon>
        <taxon>Bacillati</taxon>
        <taxon>Actinomycetota</taxon>
        <taxon>Actinomycetes</taxon>
        <taxon>Micromonosporales</taxon>
        <taxon>Micromonosporaceae</taxon>
        <taxon>Micromonospora</taxon>
    </lineage>
</organism>
<proteinExistence type="inferred from homology"/>
<dbReference type="Proteomes" id="UP000199343">
    <property type="component" value="Unassembled WGS sequence"/>
</dbReference>
<accession>A0A1C6VW87</accession>
<comment type="cofactor">
    <cofactor evidence="1">
        <name>FAD</name>
        <dbReference type="ChEBI" id="CHEBI:57692"/>
    </cofactor>
</comment>
<evidence type="ECO:0000256" key="2">
    <source>
        <dbReference type="ARBA" id="ARBA00005466"/>
    </source>
</evidence>
<dbReference type="PANTHER" id="PTHR42973:SF39">
    <property type="entry name" value="FAD-BINDING PCMH-TYPE DOMAIN-CONTAINING PROTEIN"/>
    <property type="match status" value="1"/>
</dbReference>
<dbReference type="InterPro" id="IPR012951">
    <property type="entry name" value="BBE"/>
</dbReference>
<evidence type="ECO:0000313" key="8">
    <source>
        <dbReference type="Proteomes" id="UP000199343"/>
    </source>
</evidence>
<protein>
    <submittedName>
        <fullName evidence="7">FAD/FMN-containing dehydrogenase</fullName>
    </submittedName>
</protein>
<dbReference type="AlphaFoldDB" id="A0A1C6VW87"/>
<dbReference type="EMBL" id="FMIC01000002">
    <property type="protein sequence ID" value="SCL70150.1"/>
    <property type="molecule type" value="Genomic_DNA"/>
</dbReference>
<dbReference type="PROSITE" id="PS00862">
    <property type="entry name" value="OX2_COVAL_FAD"/>
    <property type="match status" value="1"/>
</dbReference>
<dbReference type="PANTHER" id="PTHR42973">
    <property type="entry name" value="BINDING OXIDOREDUCTASE, PUTATIVE (AFU_ORTHOLOGUE AFUA_1G17690)-RELATED"/>
    <property type="match status" value="1"/>
</dbReference>
<dbReference type="Gene3D" id="3.30.43.10">
    <property type="entry name" value="Uridine Diphospho-n-acetylenolpyruvylglucosamine Reductase, domain 2"/>
    <property type="match status" value="1"/>
</dbReference>
<dbReference type="GO" id="GO:0016491">
    <property type="term" value="F:oxidoreductase activity"/>
    <property type="evidence" value="ECO:0007669"/>
    <property type="project" value="UniProtKB-KW"/>
</dbReference>
<dbReference type="InterPro" id="IPR050416">
    <property type="entry name" value="FAD-linked_Oxidoreductase"/>
</dbReference>
<dbReference type="Pfam" id="PF08031">
    <property type="entry name" value="BBE"/>
    <property type="match status" value="1"/>
</dbReference>
<dbReference type="InterPro" id="IPR016167">
    <property type="entry name" value="FAD-bd_PCMH_sub1"/>
</dbReference>
<evidence type="ECO:0000256" key="1">
    <source>
        <dbReference type="ARBA" id="ARBA00001974"/>
    </source>
</evidence>
<keyword evidence="5" id="KW-0560">Oxidoreductase</keyword>
<dbReference type="InterPro" id="IPR006094">
    <property type="entry name" value="Oxid_FAD_bind_N"/>
</dbReference>
<dbReference type="PROSITE" id="PS51387">
    <property type="entry name" value="FAD_PCMH"/>
    <property type="match status" value="1"/>
</dbReference>
<dbReference type="InterPro" id="IPR006093">
    <property type="entry name" value="Oxy_OxRdtase_FAD_BS"/>
</dbReference>
<evidence type="ECO:0000259" key="6">
    <source>
        <dbReference type="PROSITE" id="PS51387"/>
    </source>
</evidence>
<keyword evidence="3" id="KW-0285">Flavoprotein</keyword>
<dbReference type="InterPro" id="IPR036318">
    <property type="entry name" value="FAD-bd_PCMH-like_sf"/>
</dbReference>
<dbReference type="InterPro" id="IPR016169">
    <property type="entry name" value="FAD-bd_PCMH_sub2"/>
</dbReference>
<evidence type="ECO:0000256" key="4">
    <source>
        <dbReference type="ARBA" id="ARBA00022827"/>
    </source>
</evidence>
<dbReference type="SUPFAM" id="SSF56176">
    <property type="entry name" value="FAD-binding/transporter-associated domain-like"/>
    <property type="match status" value="1"/>
</dbReference>
<evidence type="ECO:0000256" key="3">
    <source>
        <dbReference type="ARBA" id="ARBA00022630"/>
    </source>
</evidence>
<comment type="similarity">
    <text evidence="2">Belongs to the oxygen-dependent FAD-linked oxidoreductase family.</text>
</comment>
<sequence length="463" mass="50061">MRDRTAVPTDELADRVSRLRTEVTGQVITRDDADYERARRVFNGNVDRWPAVIVRAADAADVARVIGFGRETGLPLAVRSGGHSTYGVWDDGLVLDLSALSALDIDVAGRTAWAGPGMTAVEFTKATAEHGLALGFGDTGSVGLGGLTVGGGVGYLVRRYGLTIDNLLAADVVTADGELVRADADNHPDLFWAIRGGGGNFGVVTRLQYRLDPVRNVYGGMLVLPATAEVIASFVEAAKAAPDELSTIANVMPSPPMPFVPEQFHGEPVIMAELVYCGDDIEAGKRAVAPFRELITPLADMVKAMPLADIYGPEDPDRRPITFARSLFIDDFDLAAAEQVLDFLGKATAAWPAAQLRVLGGAMARVPVDATAFAHRNREIMVVAAAVYDDVAETPVHWQWATEFTEAMRQGEGGAYANFLYMDGEERVHEAYPEATYRRLADIKRRYDPDNLFRLNANIPPSQ</sequence>
<dbReference type="Pfam" id="PF01565">
    <property type="entry name" value="FAD_binding_4"/>
    <property type="match status" value="1"/>
</dbReference>
<name>A0A1C6VW87_9ACTN</name>
<reference evidence="7 8" key="1">
    <citation type="submission" date="2016-06" db="EMBL/GenBank/DDBJ databases">
        <authorList>
            <person name="Kjaerup R.B."/>
            <person name="Dalgaard T.S."/>
            <person name="Juul-Madsen H.R."/>
        </authorList>
    </citation>
    <scope>NUCLEOTIDE SEQUENCE [LARGE SCALE GENOMIC DNA]</scope>
    <source>
        <strain evidence="7 8">DSM 43363</strain>
    </source>
</reference>
<dbReference type="OrthoDB" id="9775082at2"/>
<dbReference type="STRING" id="47871.GA0070608_4246"/>
<dbReference type="GO" id="GO:0071949">
    <property type="term" value="F:FAD binding"/>
    <property type="evidence" value="ECO:0007669"/>
    <property type="project" value="InterPro"/>
</dbReference>
<evidence type="ECO:0000313" key="7">
    <source>
        <dbReference type="EMBL" id="SCL70150.1"/>
    </source>
</evidence>
<evidence type="ECO:0000256" key="5">
    <source>
        <dbReference type="ARBA" id="ARBA00023002"/>
    </source>
</evidence>
<gene>
    <name evidence="7" type="ORF">GA0070608_4246</name>
</gene>